<accession>A0AAN9PT55</accession>
<evidence type="ECO:0000256" key="2">
    <source>
        <dbReference type="SAM" id="Phobius"/>
    </source>
</evidence>
<feature type="transmembrane region" description="Helical" evidence="2">
    <location>
        <begin position="75"/>
        <end position="96"/>
    </location>
</feature>
<protein>
    <submittedName>
        <fullName evidence="3">Uncharacterized protein</fullName>
    </submittedName>
</protein>
<sequence>MSGKIWKREEKKNSPERVHKSLAPPNQVQGTGAEIPFDSHSVRLSCYHLQGKGLRSHLGPKKTLSPVTAYWPTKMLPASVGIIFIGTVSALFKLVFLRRNRYTAGVVATKPLPNSNNVITNEILLTKHQLELLGVKPKVDLAQPDSSKKPP</sequence>
<dbReference type="Proteomes" id="UP001367508">
    <property type="component" value="Unassembled WGS sequence"/>
</dbReference>
<proteinExistence type="predicted"/>
<evidence type="ECO:0000313" key="4">
    <source>
        <dbReference type="Proteomes" id="UP001367508"/>
    </source>
</evidence>
<evidence type="ECO:0000313" key="3">
    <source>
        <dbReference type="EMBL" id="KAK7308553.1"/>
    </source>
</evidence>
<evidence type="ECO:0000256" key="1">
    <source>
        <dbReference type="SAM" id="MobiDB-lite"/>
    </source>
</evidence>
<organism evidence="3 4">
    <name type="scientific">Canavalia gladiata</name>
    <name type="common">Sword bean</name>
    <name type="synonym">Dolichos gladiatus</name>
    <dbReference type="NCBI Taxonomy" id="3824"/>
    <lineage>
        <taxon>Eukaryota</taxon>
        <taxon>Viridiplantae</taxon>
        <taxon>Streptophyta</taxon>
        <taxon>Embryophyta</taxon>
        <taxon>Tracheophyta</taxon>
        <taxon>Spermatophyta</taxon>
        <taxon>Magnoliopsida</taxon>
        <taxon>eudicotyledons</taxon>
        <taxon>Gunneridae</taxon>
        <taxon>Pentapetalae</taxon>
        <taxon>rosids</taxon>
        <taxon>fabids</taxon>
        <taxon>Fabales</taxon>
        <taxon>Fabaceae</taxon>
        <taxon>Papilionoideae</taxon>
        <taxon>50 kb inversion clade</taxon>
        <taxon>NPAAA clade</taxon>
        <taxon>indigoferoid/millettioid clade</taxon>
        <taxon>Phaseoleae</taxon>
        <taxon>Canavalia</taxon>
    </lineage>
</organism>
<keyword evidence="2" id="KW-0472">Membrane</keyword>
<feature type="region of interest" description="Disordered" evidence="1">
    <location>
        <begin position="1"/>
        <end position="30"/>
    </location>
</feature>
<keyword evidence="2" id="KW-0812">Transmembrane</keyword>
<keyword evidence="2" id="KW-1133">Transmembrane helix</keyword>
<comment type="caution">
    <text evidence="3">The sequence shown here is derived from an EMBL/GenBank/DDBJ whole genome shotgun (WGS) entry which is preliminary data.</text>
</comment>
<keyword evidence="4" id="KW-1185">Reference proteome</keyword>
<dbReference type="EMBL" id="JAYMYQ010000010">
    <property type="protein sequence ID" value="KAK7308553.1"/>
    <property type="molecule type" value="Genomic_DNA"/>
</dbReference>
<dbReference type="Pfam" id="PF09786">
    <property type="entry name" value="CytochromB561_N"/>
    <property type="match status" value="1"/>
</dbReference>
<feature type="compositionally biased region" description="Basic and acidic residues" evidence="1">
    <location>
        <begin position="1"/>
        <end position="19"/>
    </location>
</feature>
<gene>
    <name evidence="3" type="ORF">VNO77_42167</name>
</gene>
<reference evidence="3 4" key="1">
    <citation type="submission" date="2024-01" db="EMBL/GenBank/DDBJ databases">
        <title>The genomes of 5 underutilized Papilionoideae crops provide insights into root nodulation and disease resistanc.</title>
        <authorList>
            <person name="Jiang F."/>
        </authorList>
    </citation>
    <scope>NUCLEOTIDE SEQUENCE [LARGE SCALE GENOMIC DNA]</scope>
    <source>
        <strain evidence="3">LVBAO_FW01</strain>
        <tissue evidence="3">Leaves</tissue>
    </source>
</reference>
<name>A0AAN9PT55_CANGL</name>
<dbReference type="AlphaFoldDB" id="A0AAN9PT55"/>
<dbReference type="InterPro" id="IPR019176">
    <property type="entry name" value="Cytochrome_B561-rel"/>
</dbReference>